<keyword evidence="3" id="KW-1185">Reference proteome</keyword>
<sequence>MVGVVDDVGGESELGELVDAVGLEGSGFFAGGFDFGECGSSSWHEDESVGHSGEVGAGEF</sequence>
<evidence type="ECO:0000313" key="2">
    <source>
        <dbReference type="EMBL" id="QQB83763.1"/>
    </source>
</evidence>
<organism evidence="2 3">
    <name type="scientific">Corynebacterium amycolatum</name>
    <dbReference type="NCBI Taxonomy" id="43765"/>
    <lineage>
        <taxon>Bacteria</taxon>
        <taxon>Bacillati</taxon>
        <taxon>Actinomycetota</taxon>
        <taxon>Actinomycetes</taxon>
        <taxon>Mycobacteriales</taxon>
        <taxon>Corynebacteriaceae</taxon>
        <taxon>Corynebacterium</taxon>
    </lineage>
</organism>
<reference evidence="2 3" key="1">
    <citation type="submission" date="2020-12" db="EMBL/GenBank/DDBJ databases">
        <title>FDA dAtabase for Regulatory Grade micrObial Sequences (FDA-ARGOS): Supporting development and validation of Infectious Disease Dx tests.</title>
        <authorList>
            <person name="Sproer C."/>
            <person name="Gronow S."/>
            <person name="Severitt S."/>
            <person name="Schroder I."/>
            <person name="Tallon L."/>
            <person name="Sadzewicz L."/>
            <person name="Zhao X."/>
            <person name="Boylan J."/>
            <person name="Ott S."/>
            <person name="Bowen H."/>
            <person name="Vavikolanu K."/>
            <person name="Mehta A."/>
            <person name="Aluvathingal J."/>
            <person name="Nadendla S."/>
            <person name="Lowell S."/>
            <person name="Myers T."/>
            <person name="Yan Y."/>
            <person name="Sichtig H."/>
        </authorList>
    </citation>
    <scope>NUCLEOTIDE SEQUENCE [LARGE SCALE GENOMIC DNA]</scope>
    <source>
        <strain evidence="2 3">FDAARGOS_991</strain>
    </source>
</reference>
<feature type="region of interest" description="Disordered" evidence="1">
    <location>
        <begin position="41"/>
        <end position="60"/>
    </location>
</feature>
<evidence type="ECO:0000256" key="1">
    <source>
        <dbReference type="SAM" id="MobiDB-lite"/>
    </source>
</evidence>
<accession>A0A7T4G7L2</accession>
<dbReference type="RefSeq" id="WP_198493795.1">
    <property type="nucleotide sequence ID" value="NZ_CP065628.1"/>
</dbReference>
<dbReference type="Proteomes" id="UP000595198">
    <property type="component" value="Chromosome"/>
</dbReference>
<dbReference type="EMBL" id="CP066023">
    <property type="protein sequence ID" value="QQB83763.1"/>
    <property type="molecule type" value="Genomic_DNA"/>
</dbReference>
<evidence type="ECO:0000313" key="3">
    <source>
        <dbReference type="Proteomes" id="UP000595198"/>
    </source>
</evidence>
<proteinExistence type="predicted"/>
<protein>
    <submittedName>
        <fullName evidence="2">Uncharacterized protein</fullName>
    </submittedName>
</protein>
<gene>
    <name evidence="2" type="ORF">I6H48_06180</name>
</gene>
<name>A0A7T4G7L2_CORAY</name>